<protein>
    <recommendedName>
        <fullName evidence="3 7">3-deoxy-D-manno-octulosonic acid transferase</fullName>
        <shortName evidence="7">Kdo transferase</shortName>
        <ecNumber evidence="2 7">2.4.99.12</ecNumber>
    </recommendedName>
    <alternativeName>
        <fullName evidence="5 7">Lipid IV(A) 3-deoxy-D-manno-octulosonic acid transferase</fullName>
    </alternativeName>
</protein>
<evidence type="ECO:0000256" key="3">
    <source>
        <dbReference type="ARBA" id="ARBA00019077"/>
    </source>
</evidence>
<keyword evidence="4 7" id="KW-0808">Transferase</keyword>
<evidence type="ECO:0000256" key="1">
    <source>
        <dbReference type="ARBA" id="ARBA00004713"/>
    </source>
</evidence>
<dbReference type="Gene3D" id="3.40.50.11720">
    <property type="entry name" value="3-Deoxy-D-manno-octulosonic-acid transferase, N-terminal domain"/>
    <property type="match status" value="1"/>
</dbReference>
<dbReference type="EMBL" id="JBHRYN010000011">
    <property type="protein sequence ID" value="MFC3701827.1"/>
    <property type="molecule type" value="Genomic_DNA"/>
</dbReference>
<feature type="domain" description="3-deoxy-D-manno-octulosonic-acid transferase N-terminal" evidence="8">
    <location>
        <begin position="37"/>
        <end position="214"/>
    </location>
</feature>
<keyword evidence="7" id="KW-1133">Transmembrane helix</keyword>
<feature type="transmembrane region" description="Helical" evidence="7">
    <location>
        <begin position="6"/>
        <end position="27"/>
    </location>
</feature>
<evidence type="ECO:0000256" key="6">
    <source>
        <dbReference type="ARBA" id="ARBA00049183"/>
    </source>
</evidence>
<dbReference type="Proteomes" id="UP001595710">
    <property type="component" value="Unassembled WGS sequence"/>
</dbReference>
<dbReference type="InterPro" id="IPR007507">
    <property type="entry name" value="Glycos_transf_N"/>
</dbReference>
<keyword evidence="7" id="KW-0448">Lipopolysaccharide biosynthesis</keyword>
<dbReference type="NCBIfam" id="NF004388">
    <property type="entry name" value="PRK05749.1-4"/>
    <property type="match status" value="1"/>
</dbReference>
<gene>
    <name evidence="9" type="primary">waaA</name>
    <name evidence="9" type="ORF">ACFOND_09270</name>
</gene>
<comment type="subcellular location">
    <subcellularLocation>
        <location evidence="7">Cell membrane</location>
    </subcellularLocation>
</comment>
<keyword evidence="7" id="KW-1003">Cell membrane</keyword>
<evidence type="ECO:0000256" key="7">
    <source>
        <dbReference type="RuleBase" id="RU365103"/>
    </source>
</evidence>
<organism evidence="9 10">
    <name type="scientific">Reinekea marina</name>
    <dbReference type="NCBI Taxonomy" id="1310421"/>
    <lineage>
        <taxon>Bacteria</taxon>
        <taxon>Pseudomonadati</taxon>
        <taxon>Pseudomonadota</taxon>
        <taxon>Gammaproteobacteria</taxon>
        <taxon>Oceanospirillales</taxon>
        <taxon>Saccharospirillaceae</taxon>
        <taxon>Reinekea</taxon>
    </lineage>
</organism>
<sequence>MHPKIALFLYSMLWWPVATLALIRLYLKSLKQPSYRKRIKERFGVWPSMPTGSFWVHAVSVGEVIACKELVEQWMLKHPNTPVLITTMTPTGSDTVKKLFAGRVFHAYLPWDFQSTQRRLVQQLKPCSLTIMETELWPNLIHACYAEQVPVIVANARLSERSFRGYRRFSALTQPMLQRVSGIAAQHAPDAERFAKLGVHSKCLQVTGSIKFDIAPNDALQADIKRWKQSLNGRPTWIAASTHPGEEAILLEVHQHIVKQIPNALLLLVPRHIERSDKISELIRQQGFQFSKRSVDTHCADRDSVFLVDTLGELMLFYGIADAAFIGNSLNNGGGHNPIEPASLAVPVISGNSYINFQTIFDAMKLDNAAIIVDTPEQLTQRILGLFKSRDLRDTFGQKAFQFYQQQQGALGRLITWVEVLTRTKKLSAKQPKETL</sequence>
<keyword evidence="10" id="KW-1185">Reference proteome</keyword>
<reference evidence="10" key="1">
    <citation type="journal article" date="2019" name="Int. J. Syst. Evol. Microbiol.">
        <title>The Global Catalogue of Microorganisms (GCM) 10K type strain sequencing project: providing services to taxonomists for standard genome sequencing and annotation.</title>
        <authorList>
            <consortium name="The Broad Institute Genomics Platform"/>
            <consortium name="The Broad Institute Genome Sequencing Center for Infectious Disease"/>
            <person name="Wu L."/>
            <person name="Ma J."/>
        </authorList>
    </citation>
    <scope>NUCLEOTIDE SEQUENCE [LARGE SCALE GENOMIC DNA]</scope>
    <source>
        <strain evidence="10">CECT 8288</strain>
    </source>
</reference>
<name>A0ABV7WSC8_9GAMM</name>
<comment type="caution">
    <text evidence="9">The sequence shown here is derived from an EMBL/GenBank/DDBJ whole genome shotgun (WGS) entry which is preliminary data.</text>
</comment>
<evidence type="ECO:0000313" key="10">
    <source>
        <dbReference type="Proteomes" id="UP001595710"/>
    </source>
</evidence>
<keyword evidence="9" id="KW-0328">Glycosyltransferase</keyword>
<dbReference type="SUPFAM" id="SSF53756">
    <property type="entry name" value="UDP-Glycosyltransferase/glycogen phosphorylase"/>
    <property type="match status" value="1"/>
</dbReference>
<evidence type="ECO:0000256" key="5">
    <source>
        <dbReference type="ARBA" id="ARBA00031445"/>
    </source>
</evidence>
<evidence type="ECO:0000256" key="4">
    <source>
        <dbReference type="ARBA" id="ARBA00022679"/>
    </source>
</evidence>
<comment type="function">
    <text evidence="7">Involved in lipopolysaccharide (LPS) biosynthesis. Catalyzes the transfer of 3-deoxy-D-manno-octulosonate (Kdo) residue(s) from CMP-Kdo to lipid IV(A), the tetraacyldisaccharide-1,4'-bisphosphate precursor of lipid A.</text>
</comment>
<dbReference type="InterPro" id="IPR038107">
    <property type="entry name" value="Glycos_transf_N_sf"/>
</dbReference>
<dbReference type="Pfam" id="PF04413">
    <property type="entry name" value="Glycos_transf_N"/>
    <property type="match status" value="1"/>
</dbReference>
<keyword evidence="7" id="KW-0812">Transmembrane</keyword>
<comment type="pathway">
    <text evidence="1 7">Bacterial outer membrane biogenesis; LPS core biosynthesis.</text>
</comment>
<comment type="catalytic activity">
    <reaction evidence="6 7">
        <text>lipid IVA (E. coli) + CMP-3-deoxy-beta-D-manno-octulosonate = alpha-Kdo-(2-&gt;6)-lipid IVA (E. coli) + CMP + H(+)</text>
        <dbReference type="Rhea" id="RHEA:28066"/>
        <dbReference type="ChEBI" id="CHEBI:15378"/>
        <dbReference type="ChEBI" id="CHEBI:58603"/>
        <dbReference type="ChEBI" id="CHEBI:60364"/>
        <dbReference type="ChEBI" id="CHEBI:60377"/>
        <dbReference type="ChEBI" id="CHEBI:85987"/>
        <dbReference type="EC" id="2.4.99.12"/>
    </reaction>
</comment>
<keyword evidence="7" id="KW-0472">Membrane</keyword>
<accession>A0ABV7WSC8</accession>
<proteinExistence type="inferred from homology"/>
<evidence type="ECO:0000313" key="9">
    <source>
        <dbReference type="EMBL" id="MFC3701827.1"/>
    </source>
</evidence>
<dbReference type="RefSeq" id="WP_290283160.1">
    <property type="nucleotide sequence ID" value="NZ_JAUFQI010000001.1"/>
</dbReference>
<evidence type="ECO:0000259" key="8">
    <source>
        <dbReference type="Pfam" id="PF04413"/>
    </source>
</evidence>
<dbReference type="Gene3D" id="3.40.50.2000">
    <property type="entry name" value="Glycogen Phosphorylase B"/>
    <property type="match status" value="1"/>
</dbReference>
<dbReference type="EC" id="2.4.99.12" evidence="2 7"/>
<dbReference type="GO" id="GO:0043842">
    <property type="term" value="F:Kdo transferase activity"/>
    <property type="evidence" value="ECO:0007669"/>
    <property type="project" value="UniProtKB-EC"/>
</dbReference>
<dbReference type="PANTHER" id="PTHR42755">
    <property type="entry name" value="3-DEOXY-MANNO-OCTULOSONATE CYTIDYLYLTRANSFERASE"/>
    <property type="match status" value="1"/>
</dbReference>
<dbReference type="PANTHER" id="PTHR42755:SF1">
    <property type="entry name" value="3-DEOXY-D-MANNO-OCTULOSONIC ACID TRANSFERASE, MITOCHONDRIAL-RELATED"/>
    <property type="match status" value="1"/>
</dbReference>
<comment type="similarity">
    <text evidence="7">Belongs to the glycosyltransferase group 1 family.</text>
</comment>
<evidence type="ECO:0000256" key="2">
    <source>
        <dbReference type="ARBA" id="ARBA00012621"/>
    </source>
</evidence>
<dbReference type="InterPro" id="IPR039901">
    <property type="entry name" value="Kdotransferase"/>
</dbReference>